<proteinExistence type="predicted"/>
<name>L0DUB2_THIND</name>
<sequence>MYAAFPRSDYYGPSAPYRQRQRATRFPFVADDGLDCL</sequence>
<accession>L0DUB2</accession>
<dbReference type="EMBL" id="CP003989">
    <property type="protein sequence ID" value="AGA32618.1"/>
    <property type="molecule type" value="Genomic_DNA"/>
</dbReference>
<dbReference type="KEGG" id="tni:TVNIR_0930"/>
<dbReference type="HOGENOM" id="CLU_3349839_0_0_6"/>
<protein>
    <submittedName>
        <fullName evidence="1">Uncharacterized protein</fullName>
    </submittedName>
</protein>
<dbReference type="PATRIC" id="fig|1255043.3.peg.936"/>
<dbReference type="AlphaFoldDB" id="L0DUB2"/>
<organism evidence="1 2">
    <name type="scientific">Thioalkalivibrio nitratireducens (strain DSM 14787 / UNIQEM 213 / ALEN2)</name>
    <dbReference type="NCBI Taxonomy" id="1255043"/>
    <lineage>
        <taxon>Bacteria</taxon>
        <taxon>Pseudomonadati</taxon>
        <taxon>Pseudomonadota</taxon>
        <taxon>Gammaproteobacteria</taxon>
        <taxon>Chromatiales</taxon>
        <taxon>Ectothiorhodospiraceae</taxon>
        <taxon>Thioalkalivibrio</taxon>
    </lineage>
</organism>
<evidence type="ECO:0000313" key="1">
    <source>
        <dbReference type="EMBL" id="AGA32618.1"/>
    </source>
</evidence>
<dbReference type="Proteomes" id="UP000010809">
    <property type="component" value="Chromosome"/>
</dbReference>
<evidence type="ECO:0000313" key="2">
    <source>
        <dbReference type="Proteomes" id="UP000010809"/>
    </source>
</evidence>
<reference evidence="1" key="1">
    <citation type="submission" date="2015-12" db="EMBL/GenBank/DDBJ databases">
        <authorList>
            <person name="Tikhonova T.V."/>
            <person name="Pavlov A.R."/>
            <person name="Beletsky A.V."/>
            <person name="Mardanov A.V."/>
            <person name="Sorokin D.Y."/>
            <person name="Ravin N.V."/>
            <person name="Popov V.O."/>
        </authorList>
    </citation>
    <scope>NUCLEOTIDE SEQUENCE</scope>
    <source>
        <strain evidence="1">DSM 14787</strain>
    </source>
</reference>
<gene>
    <name evidence="1" type="ordered locus">TVNIR_0930</name>
</gene>
<keyword evidence="2" id="KW-1185">Reference proteome</keyword>